<name>A0AA86PI70_9EUKA</name>
<comment type="caution">
    <text evidence="1">The sequence shown here is derived from an EMBL/GenBank/DDBJ whole genome shotgun (WGS) entry which is preliminary data.</text>
</comment>
<dbReference type="EMBL" id="CATOUU010000623">
    <property type="protein sequence ID" value="CAI9935719.1"/>
    <property type="molecule type" value="Genomic_DNA"/>
</dbReference>
<sequence>MIVGQKTWLQTMLFVTLMIKQRMSNRVVNYFTESKKQSPSQIQFNNIYQIKFDKSQRSNIPYSQKTIYTNNSPVNLRKIPGLRQRMQFSNNFSKIFSKISARRRQPGGVTASRFWQTE</sequence>
<reference evidence="2 3" key="2">
    <citation type="submission" date="2024-07" db="EMBL/GenBank/DDBJ databases">
        <authorList>
            <person name="Akdeniz Z."/>
        </authorList>
    </citation>
    <scope>NUCLEOTIDE SEQUENCE [LARGE SCALE GENOMIC DNA]</scope>
</reference>
<keyword evidence="3" id="KW-1185">Reference proteome</keyword>
<proteinExistence type="predicted"/>
<gene>
    <name evidence="1" type="ORF">HINF_LOCUS23364</name>
    <name evidence="2" type="ORF">HINF_LOCUS44718</name>
</gene>
<accession>A0AA86PI70</accession>
<reference evidence="1" key="1">
    <citation type="submission" date="2023-06" db="EMBL/GenBank/DDBJ databases">
        <authorList>
            <person name="Kurt Z."/>
        </authorList>
    </citation>
    <scope>NUCLEOTIDE SEQUENCE</scope>
</reference>
<protein>
    <submittedName>
        <fullName evidence="2">Hypothetical_protein</fullName>
    </submittedName>
</protein>
<dbReference type="Proteomes" id="UP001642409">
    <property type="component" value="Unassembled WGS sequence"/>
</dbReference>
<evidence type="ECO:0000313" key="3">
    <source>
        <dbReference type="Proteomes" id="UP001642409"/>
    </source>
</evidence>
<dbReference type="EMBL" id="CAXDID020000191">
    <property type="protein sequence ID" value="CAL6052169.1"/>
    <property type="molecule type" value="Genomic_DNA"/>
</dbReference>
<organism evidence="1">
    <name type="scientific">Hexamita inflata</name>
    <dbReference type="NCBI Taxonomy" id="28002"/>
    <lineage>
        <taxon>Eukaryota</taxon>
        <taxon>Metamonada</taxon>
        <taxon>Diplomonadida</taxon>
        <taxon>Hexamitidae</taxon>
        <taxon>Hexamitinae</taxon>
        <taxon>Hexamita</taxon>
    </lineage>
</organism>
<evidence type="ECO:0000313" key="1">
    <source>
        <dbReference type="EMBL" id="CAI9935719.1"/>
    </source>
</evidence>
<evidence type="ECO:0000313" key="2">
    <source>
        <dbReference type="EMBL" id="CAL6052169.1"/>
    </source>
</evidence>
<dbReference type="AlphaFoldDB" id="A0AA86PI70"/>